<comment type="caution">
    <text evidence="2">The sequence shown here is derived from an EMBL/GenBank/DDBJ whole genome shotgun (WGS) entry which is preliminary data.</text>
</comment>
<dbReference type="GO" id="GO:0006355">
    <property type="term" value="P:regulation of DNA-templated transcription"/>
    <property type="evidence" value="ECO:0007669"/>
    <property type="project" value="InterPro"/>
</dbReference>
<dbReference type="PANTHER" id="PTHR40455">
    <property type="entry name" value="ANTITOXIN HIGA"/>
    <property type="match status" value="1"/>
</dbReference>
<name>A0A951UVS4_9CYAN</name>
<evidence type="ECO:0000313" key="3">
    <source>
        <dbReference type="Proteomes" id="UP000729701"/>
    </source>
</evidence>
<evidence type="ECO:0000313" key="2">
    <source>
        <dbReference type="EMBL" id="MBW4671459.1"/>
    </source>
</evidence>
<proteinExistence type="predicted"/>
<reference evidence="2" key="1">
    <citation type="submission" date="2021-05" db="EMBL/GenBank/DDBJ databases">
        <authorList>
            <person name="Pietrasiak N."/>
            <person name="Ward R."/>
            <person name="Stajich J.E."/>
            <person name="Kurbessoian T."/>
        </authorList>
    </citation>
    <scope>NUCLEOTIDE SEQUENCE</scope>
    <source>
        <strain evidence="2">GSE-NOS-MK-12-04C</strain>
    </source>
</reference>
<accession>A0A951UVS4</accession>
<gene>
    <name evidence="2" type="ORF">KME60_29560</name>
</gene>
<dbReference type="PANTHER" id="PTHR40455:SF1">
    <property type="entry name" value="ANTITOXIN HIGA"/>
    <property type="match status" value="1"/>
</dbReference>
<dbReference type="GO" id="GO:0001046">
    <property type="term" value="F:core promoter sequence-specific DNA binding"/>
    <property type="evidence" value="ECO:0007669"/>
    <property type="project" value="TreeGrafter"/>
</dbReference>
<dbReference type="Proteomes" id="UP000729701">
    <property type="component" value="Unassembled WGS sequence"/>
</dbReference>
<dbReference type="SUPFAM" id="SSF47413">
    <property type="entry name" value="lambda repressor-like DNA-binding domains"/>
    <property type="match status" value="1"/>
</dbReference>
<dbReference type="InterPro" id="IPR039060">
    <property type="entry name" value="Antitox_HigA"/>
</dbReference>
<dbReference type="AlphaFoldDB" id="A0A951UVS4"/>
<dbReference type="InterPro" id="IPR001387">
    <property type="entry name" value="Cro/C1-type_HTH"/>
</dbReference>
<reference evidence="2" key="2">
    <citation type="journal article" date="2022" name="Microbiol. Resour. Announc.">
        <title>Metagenome Sequencing to Explore Phylogenomics of Terrestrial Cyanobacteria.</title>
        <authorList>
            <person name="Ward R.D."/>
            <person name="Stajich J.E."/>
            <person name="Johansen J.R."/>
            <person name="Huntemann M."/>
            <person name="Clum A."/>
            <person name="Foster B."/>
            <person name="Foster B."/>
            <person name="Roux S."/>
            <person name="Palaniappan K."/>
            <person name="Varghese N."/>
            <person name="Mukherjee S."/>
            <person name="Reddy T.B.K."/>
            <person name="Daum C."/>
            <person name="Copeland A."/>
            <person name="Chen I.A."/>
            <person name="Ivanova N.N."/>
            <person name="Kyrpides N.C."/>
            <person name="Shapiro N."/>
            <person name="Eloe-Fadrosh E.A."/>
            <person name="Pietrasiak N."/>
        </authorList>
    </citation>
    <scope>NUCLEOTIDE SEQUENCE</scope>
    <source>
        <strain evidence="2">GSE-NOS-MK-12-04C</strain>
    </source>
</reference>
<feature type="domain" description="HTH cro/C1-type" evidence="1">
    <location>
        <begin position="78"/>
        <end position="131"/>
    </location>
</feature>
<sequence length="132" mass="14871">MSLAFDKNTYGKLLAEYQPQVINSEEEYDRMLADVEQLIGNKNRSPEQTALLQILVRLIEEYENKNHPMGESSPHLILQHLMEAREIKQCDLVGIIGSNSVVSEIVNGKSSISKAQAKVLGDFFHVSPELFI</sequence>
<organism evidence="2 3">
    <name type="scientific">Cyanomargarita calcarea GSE-NOS-MK-12-04C</name>
    <dbReference type="NCBI Taxonomy" id="2839659"/>
    <lineage>
        <taxon>Bacteria</taxon>
        <taxon>Bacillati</taxon>
        <taxon>Cyanobacteriota</taxon>
        <taxon>Cyanophyceae</taxon>
        <taxon>Nostocales</taxon>
        <taxon>Cyanomargaritaceae</taxon>
        <taxon>Cyanomargarita</taxon>
    </lineage>
</organism>
<dbReference type="PROSITE" id="PS50943">
    <property type="entry name" value="HTH_CROC1"/>
    <property type="match status" value="1"/>
</dbReference>
<protein>
    <submittedName>
        <fullName evidence="2">Transcriptional regulator</fullName>
    </submittedName>
</protein>
<dbReference type="Gene3D" id="1.10.260.40">
    <property type="entry name" value="lambda repressor-like DNA-binding domains"/>
    <property type="match status" value="1"/>
</dbReference>
<dbReference type="EMBL" id="JAHHGZ010000045">
    <property type="protein sequence ID" value="MBW4671459.1"/>
    <property type="molecule type" value="Genomic_DNA"/>
</dbReference>
<dbReference type="InterPro" id="IPR010982">
    <property type="entry name" value="Lambda_DNA-bd_dom_sf"/>
</dbReference>
<evidence type="ECO:0000259" key="1">
    <source>
        <dbReference type="PROSITE" id="PS50943"/>
    </source>
</evidence>